<dbReference type="EMBL" id="JBFMVT010000002">
    <property type="protein sequence ID" value="MEW7315009.1"/>
    <property type="molecule type" value="Genomic_DNA"/>
</dbReference>
<reference evidence="4 5" key="1">
    <citation type="submission" date="2024-07" db="EMBL/GenBank/DDBJ databases">
        <authorList>
            <person name="Wang L."/>
        </authorList>
    </citation>
    <scope>NUCLEOTIDE SEQUENCE [LARGE SCALE GENOMIC DNA]</scope>
    <source>
        <strain evidence="4 5">WL359</strain>
    </source>
</reference>
<evidence type="ECO:0000256" key="2">
    <source>
        <dbReference type="SAM" id="SignalP"/>
    </source>
</evidence>
<proteinExistence type="predicted"/>
<evidence type="ECO:0000313" key="4">
    <source>
        <dbReference type="EMBL" id="MEW7315009.1"/>
    </source>
</evidence>
<dbReference type="SUPFAM" id="SSF103515">
    <property type="entry name" value="Autotransporter"/>
    <property type="match status" value="1"/>
</dbReference>
<sequence>MFAVLMLAMVGSAHAGGQGGAVLTDNQPTNVTGGAGNPATGAGGNGATGNNAAQNSGGLAGQTNSSEIPTGNALQGEAGHSATAQSGGGGGGDGIATSISLTNNGSVTGGAGGDSSFSSGAGGGGAGVSTSNNIVNHGSITGGAGGSALSNAMANGGAGGAGIYITRNSKTVTIENSGRIQGGNGGKSHATQASPSGGDGAGAEKGASGGQDAQSGTGIIGADLEIHNSGVIGSGKDQGNSTGNAITFTSGVNKLQLTPESQINGVVQGGGEETVILDGSPTGAFTTGQIDGGQYQAIEHLLVQGGNWHLSGELPQQDTTLSGGAVEVDSSQAFGDGIIYAKGGKLSSSQSLSLDNNIVTSPGTQGSGLTVEGVNPLQLNGDISGSGGLTQNSQSTLTLAGKNSYSGETIINKGVLSAGVANTLSSSSSMTIMPGASLALNNLNQQTGNLLNKGEVDFGDKPGTVLTTQNYQSEGGILKLNTVLAGDDAQTDKLVVKGDTAGTTTLEIRNRGGEGAPTLNGIKVIDVAGKSEGVFNLKGDYLRENQPTLIAGAWSYQLYKNGVTSPNDGNWYLRSSTTSANTQDADETSTTPSDSETVDSQSADAAGGTSHTTVPETAPDGVSGNTVTKNSPGEVPVDVKPSQASEDTMPAIDTEIATPTKKVKPVWHPAAALYESYAATLGAMNRLPTLKERVGHRDRGLQGTENAPEKTGVWSNIQGSYGRKGFDDATVPGHLTFNQQKVQLGADWEINSNQAGQLIAGIYAHYLTFDGDIKADAGNGSNTTKGWGGGTTLTWYGENGFYADGQLQLTQFSTTLHSDTLKNNVVSHNKGRGIAASLEGGRTVALNNNWSITPQAQLVYSTVSFNDFTDPYGSKIKSDDNPDLTLRIGVEPGYQYQWDKATRRVNLYSIIGVNYNFLANNETQLSGVTLKQHDEKTSGTFGLGGEYSWGGQQYAVYSEFTGDTALHKFADSYDMRMLAGLKMKF</sequence>
<name>A0ABV3NZM8_9ENTR</name>
<feature type="compositionally biased region" description="Polar residues" evidence="1">
    <location>
        <begin position="574"/>
        <end position="583"/>
    </location>
</feature>
<feature type="region of interest" description="Disordered" evidence="1">
    <location>
        <begin position="24"/>
        <end position="97"/>
    </location>
</feature>
<evidence type="ECO:0000313" key="5">
    <source>
        <dbReference type="Proteomes" id="UP001555342"/>
    </source>
</evidence>
<feature type="domain" description="Autotransporter" evidence="3">
    <location>
        <begin position="706"/>
        <end position="985"/>
    </location>
</feature>
<accession>A0ABV3NZM8</accession>
<comment type="caution">
    <text evidence="4">The sequence shown here is derived from an EMBL/GenBank/DDBJ whole genome shotgun (WGS) entry which is preliminary data.</text>
</comment>
<dbReference type="Pfam" id="PF18883">
    <property type="entry name" value="AC_1"/>
    <property type="match status" value="1"/>
</dbReference>
<dbReference type="InterPro" id="IPR036709">
    <property type="entry name" value="Autotransporte_beta_dom_sf"/>
</dbReference>
<dbReference type="InterPro" id="IPR043990">
    <property type="entry name" value="AC_1"/>
</dbReference>
<keyword evidence="5" id="KW-1185">Reference proteome</keyword>
<dbReference type="SUPFAM" id="SSF51126">
    <property type="entry name" value="Pectin lyase-like"/>
    <property type="match status" value="1"/>
</dbReference>
<dbReference type="NCBIfam" id="TIGR01414">
    <property type="entry name" value="autotrans_barl"/>
    <property type="match status" value="1"/>
</dbReference>
<feature type="region of interest" description="Disordered" evidence="1">
    <location>
        <begin position="176"/>
        <end position="217"/>
    </location>
</feature>
<feature type="signal peptide" evidence="2">
    <location>
        <begin position="1"/>
        <end position="15"/>
    </location>
</feature>
<dbReference type="PROSITE" id="PS51208">
    <property type="entry name" value="AUTOTRANSPORTER"/>
    <property type="match status" value="1"/>
</dbReference>
<dbReference type="SMART" id="SM00869">
    <property type="entry name" value="Autotransporter"/>
    <property type="match status" value="1"/>
</dbReference>
<gene>
    <name evidence="4" type="ORF">AB1E22_20260</name>
</gene>
<dbReference type="Proteomes" id="UP001555342">
    <property type="component" value="Unassembled WGS sequence"/>
</dbReference>
<keyword evidence="2" id="KW-0732">Signal</keyword>
<dbReference type="Gene3D" id="2.40.128.130">
    <property type="entry name" value="Autotransporter beta-domain"/>
    <property type="match status" value="1"/>
</dbReference>
<feature type="compositionally biased region" description="Polar residues" evidence="1">
    <location>
        <begin position="61"/>
        <end position="73"/>
    </location>
</feature>
<dbReference type="Pfam" id="PF03797">
    <property type="entry name" value="Autotransporter"/>
    <property type="match status" value="1"/>
</dbReference>
<feature type="region of interest" description="Disordered" evidence="1">
    <location>
        <begin position="574"/>
        <end position="645"/>
    </location>
</feature>
<dbReference type="Gene3D" id="2.160.20.20">
    <property type="match status" value="1"/>
</dbReference>
<protein>
    <submittedName>
        <fullName evidence="4">Autotransporter outer membrane beta-barrel domain-containing protein</fullName>
    </submittedName>
</protein>
<feature type="chain" id="PRO_5046829412" evidence="2">
    <location>
        <begin position="16"/>
        <end position="985"/>
    </location>
</feature>
<evidence type="ECO:0000259" key="3">
    <source>
        <dbReference type="PROSITE" id="PS51208"/>
    </source>
</evidence>
<dbReference type="InterPro" id="IPR012332">
    <property type="entry name" value="Autotransporter_pectin_lyase_C"/>
</dbReference>
<dbReference type="RefSeq" id="WP_367597017.1">
    <property type="nucleotide sequence ID" value="NZ_JBFMVT010000002.1"/>
</dbReference>
<dbReference type="PANTHER" id="PTHR35037">
    <property type="entry name" value="C-TERMINAL REGION OF AIDA-LIKE PROTEIN"/>
    <property type="match status" value="1"/>
</dbReference>
<feature type="compositionally biased region" description="Low complexity" evidence="1">
    <location>
        <begin position="48"/>
        <end position="57"/>
    </location>
</feature>
<evidence type="ECO:0000256" key="1">
    <source>
        <dbReference type="SAM" id="MobiDB-lite"/>
    </source>
</evidence>
<dbReference type="CDD" id="cd01344">
    <property type="entry name" value="PL2_Passenger_AT"/>
    <property type="match status" value="1"/>
</dbReference>
<dbReference type="PANTHER" id="PTHR35037:SF3">
    <property type="entry name" value="C-TERMINAL REGION OF AIDA-LIKE PROTEIN"/>
    <property type="match status" value="1"/>
</dbReference>
<organism evidence="4 5">
    <name type="scientific">Buttiauxella gaviniae</name>
    <dbReference type="NCBI Taxonomy" id="82990"/>
    <lineage>
        <taxon>Bacteria</taxon>
        <taxon>Pseudomonadati</taxon>
        <taxon>Pseudomonadota</taxon>
        <taxon>Gammaproteobacteria</taxon>
        <taxon>Enterobacterales</taxon>
        <taxon>Enterobacteriaceae</taxon>
        <taxon>Buttiauxella</taxon>
    </lineage>
</organism>
<feature type="compositionally biased region" description="Gly residues" evidence="1">
    <location>
        <begin position="197"/>
        <end position="209"/>
    </location>
</feature>
<dbReference type="InterPro" id="IPR051551">
    <property type="entry name" value="Autotransporter_adhesion"/>
</dbReference>
<dbReference type="InterPro" id="IPR005546">
    <property type="entry name" value="Autotransporte_beta"/>
</dbReference>
<feature type="compositionally biased region" description="Low complexity" evidence="1">
    <location>
        <begin position="588"/>
        <end position="600"/>
    </location>
</feature>
<dbReference type="InterPro" id="IPR006315">
    <property type="entry name" value="OM_autotransptr_brl_dom"/>
</dbReference>
<dbReference type="InterPro" id="IPR011050">
    <property type="entry name" value="Pectin_lyase_fold/virulence"/>
</dbReference>
<feature type="compositionally biased region" description="Gly residues" evidence="1">
    <location>
        <begin position="33"/>
        <end position="47"/>
    </location>
</feature>